<dbReference type="SMART" id="SM01030">
    <property type="entry name" value="BHD_1"/>
    <property type="match status" value="1"/>
</dbReference>
<dbReference type="Pfam" id="PF10403">
    <property type="entry name" value="BHD_1"/>
    <property type="match status" value="1"/>
</dbReference>
<dbReference type="InterPro" id="IPR036985">
    <property type="entry name" value="Transglutaminase-like_sf"/>
</dbReference>
<dbReference type="SMART" id="SM01032">
    <property type="entry name" value="BHD_3"/>
    <property type="match status" value="1"/>
</dbReference>
<evidence type="ECO:0000256" key="3">
    <source>
        <dbReference type="ARBA" id="ARBA00022763"/>
    </source>
</evidence>
<dbReference type="GO" id="GO:0071942">
    <property type="term" value="C:XPC complex"/>
    <property type="evidence" value="ECO:0007669"/>
    <property type="project" value="TreeGrafter"/>
</dbReference>
<evidence type="ECO:0000313" key="11">
    <source>
        <dbReference type="EMBL" id="RAL12006.1"/>
    </source>
</evidence>
<sequence>MAGRAPARRSTRRIQSGQNQNHESNDDQQIPHVYREMLAEAEAREPQAIDHDRLPKKRKVAQQTHTPRPQVVHQEASALRTDDESNGQQVQTVYDSPTSSSEESDMEWEDIDLQPTVPEASSDDSSIQITLDRPEDSGQHKRGPKRQPITAAEKRLRLDIHKVHLLCLLRHVQIRNRWCNDDELQGALKRMISKKTISLLHPPESKPEHNRSTSFIDGLNQVSDAFSRRFKVTKPGLKRPHWAQSPEALKQRVETILSDAEVFTSVDDFRKQALTLQGSRDFGAQLFCALLRSVAVEARLVCSLQPLPFSGVTKEMTPNVSTAKIMIIAADSSEKSSDEATRPKSRSGAQRLTRPGFKPSRPPASPREIPYSRNQESSYPVFWVEALNEAIDKWIPVDPIVTRSLAKSFKFEPPATDANNLMSYVVAFEDDASVRDVTRRYAKAFNAKTRKFRVESTTRNRTWWDRVLQIYEKPFLEDRDQLEVSELTAKTAAEPMPRNIQDFKDHPIYALERHLRRSEVVHPKRVIGQVSLGKPGSKNQTLAPVYRRSDVQTVRSADKWYRLGRDIKTGEQPLKRVKARRPQARGLPEDEDESDAAPETALYALFQTQVYVPPPVVNGRIPKNVYGNLDVYTPSMIPAGGIHIGHPDATHAAKILGIDFAAAVTGFTFQGRHGTAVYTGVVVAEEHREAIMAVIDGLERERLHEELETRTAEVLKAWKHLLLRLRIAERVKGYAIEGDEDMDEESGTEPNEEADGPVDDDLGGGFIPESDAETPDASMEGGGFLPEADTKTPEPSVGGGGFMPDSPMQSSMDLDPVASGSRGANPSREPPQRSPVMRTHPEPDKRPTPARPSRYTLVVVSKNIASTEPSTPDPHPGDAPRTSSPAAVDPPAQEPSSSNVPSAINEPSSAGGTPATTAPDAVQTHSQSPKSEASGPPSRRVSETSLLSEDPDDEDAIPEWLMSD</sequence>
<keyword evidence="12" id="KW-1185">Reference proteome</keyword>
<reference evidence="11 12" key="1">
    <citation type="submission" date="2018-02" db="EMBL/GenBank/DDBJ databases">
        <title>The genomes of Aspergillus section Nigri reveals drivers in fungal speciation.</title>
        <authorList>
            <consortium name="DOE Joint Genome Institute"/>
            <person name="Vesth T.C."/>
            <person name="Nybo J."/>
            <person name="Theobald S."/>
            <person name="Brandl J."/>
            <person name="Frisvad J.C."/>
            <person name="Nielsen K.F."/>
            <person name="Lyhne E.K."/>
            <person name="Kogle M.E."/>
            <person name="Kuo A."/>
            <person name="Riley R."/>
            <person name="Clum A."/>
            <person name="Nolan M."/>
            <person name="Lipzen A."/>
            <person name="Salamov A."/>
            <person name="Henrissat B."/>
            <person name="Wiebenga A."/>
            <person name="De vries R.P."/>
            <person name="Grigoriev I.V."/>
            <person name="Mortensen U.H."/>
            <person name="Andersen M.R."/>
            <person name="Baker S.E."/>
        </authorList>
    </citation>
    <scope>NUCLEOTIDE SEQUENCE [LARGE SCALE GENOMIC DNA]</scope>
    <source>
        <strain evidence="11 12">CBS 101889</strain>
    </source>
</reference>
<dbReference type="Gene3D" id="3.30.70.2460">
    <property type="entry name" value="Rad4, beta-hairpin domain BHD3"/>
    <property type="match status" value="1"/>
</dbReference>
<dbReference type="GO" id="GO:0003697">
    <property type="term" value="F:single-stranded DNA binding"/>
    <property type="evidence" value="ECO:0007669"/>
    <property type="project" value="TreeGrafter"/>
</dbReference>
<dbReference type="Gene3D" id="3.30.60.290">
    <property type="entry name" value="Rad4, beta-hairpin domain BHD2"/>
    <property type="match status" value="1"/>
</dbReference>
<accession>A0A395HWU6</accession>
<dbReference type="Gene3D" id="2.20.20.110">
    <property type="entry name" value="Rad4, beta-hairpin domain BHD1"/>
    <property type="match status" value="1"/>
</dbReference>
<dbReference type="Gene3D" id="3.90.260.10">
    <property type="entry name" value="Transglutaminase-like"/>
    <property type="match status" value="1"/>
</dbReference>
<dbReference type="STRING" id="1450537.A0A395HWU6"/>
<keyword evidence="6" id="KW-0539">Nucleus</keyword>
<feature type="region of interest" description="Disordered" evidence="7">
    <location>
        <begin position="1"/>
        <end position="150"/>
    </location>
</feature>
<feature type="compositionally biased region" description="Basic and acidic residues" evidence="7">
    <location>
        <begin position="33"/>
        <end position="53"/>
    </location>
</feature>
<dbReference type="GO" id="GO:0000111">
    <property type="term" value="C:nucleotide-excision repair factor 2 complex"/>
    <property type="evidence" value="ECO:0007669"/>
    <property type="project" value="TreeGrafter"/>
</dbReference>
<dbReference type="OrthoDB" id="300780at2759"/>
<evidence type="ECO:0000256" key="2">
    <source>
        <dbReference type="ARBA" id="ARBA00009525"/>
    </source>
</evidence>
<feature type="compositionally biased region" description="Acidic residues" evidence="7">
    <location>
        <begin position="737"/>
        <end position="762"/>
    </location>
</feature>
<evidence type="ECO:0000256" key="6">
    <source>
        <dbReference type="ARBA" id="ARBA00023242"/>
    </source>
</evidence>
<comment type="similarity">
    <text evidence="2">Belongs to the XPC family.</text>
</comment>
<dbReference type="RefSeq" id="XP_025551160.1">
    <property type="nucleotide sequence ID" value="XM_025692737.1"/>
</dbReference>
<feature type="compositionally biased region" description="Polar residues" evidence="7">
    <location>
        <begin position="86"/>
        <end position="98"/>
    </location>
</feature>
<dbReference type="InterPro" id="IPR018327">
    <property type="entry name" value="BHD_2"/>
</dbReference>
<feature type="compositionally biased region" description="Low complexity" evidence="7">
    <location>
        <begin position="907"/>
        <end position="919"/>
    </location>
</feature>
<dbReference type="InterPro" id="IPR038765">
    <property type="entry name" value="Papain-like_cys_pep_sf"/>
</dbReference>
<dbReference type="Pfam" id="PF10405">
    <property type="entry name" value="BHD_3"/>
    <property type="match status" value="1"/>
</dbReference>
<feature type="compositionally biased region" description="Polar residues" evidence="7">
    <location>
        <begin position="894"/>
        <end position="906"/>
    </location>
</feature>
<dbReference type="GO" id="GO:0006298">
    <property type="term" value="P:mismatch repair"/>
    <property type="evidence" value="ECO:0007669"/>
    <property type="project" value="TreeGrafter"/>
</dbReference>
<dbReference type="PANTHER" id="PTHR12135">
    <property type="entry name" value="DNA REPAIR PROTEIN XP-C / RAD4"/>
    <property type="match status" value="1"/>
</dbReference>
<dbReference type="Pfam" id="PF03835">
    <property type="entry name" value="Rad4"/>
    <property type="match status" value="1"/>
</dbReference>
<evidence type="ECO:0000256" key="5">
    <source>
        <dbReference type="ARBA" id="ARBA00023204"/>
    </source>
</evidence>
<evidence type="ECO:0000259" key="9">
    <source>
        <dbReference type="SMART" id="SM01031"/>
    </source>
</evidence>
<dbReference type="NCBIfam" id="TIGR00605">
    <property type="entry name" value="rad4"/>
    <property type="match status" value="1"/>
</dbReference>
<dbReference type="InterPro" id="IPR018326">
    <property type="entry name" value="Rad4_beta-hairpin_dom1"/>
</dbReference>
<keyword evidence="4" id="KW-0238">DNA-binding</keyword>
<dbReference type="GO" id="GO:0006289">
    <property type="term" value="P:nucleotide-excision repair"/>
    <property type="evidence" value="ECO:0007669"/>
    <property type="project" value="InterPro"/>
</dbReference>
<dbReference type="GeneID" id="37197026"/>
<dbReference type="PANTHER" id="PTHR12135:SF0">
    <property type="entry name" value="DNA REPAIR PROTEIN COMPLEMENTING XP-C CELLS"/>
    <property type="match status" value="1"/>
</dbReference>
<feature type="domain" description="Rad4 beta-hairpin" evidence="8">
    <location>
        <begin position="492"/>
        <end position="552"/>
    </location>
</feature>
<feature type="region of interest" description="Disordered" evidence="7">
    <location>
        <begin position="575"/>
        <end position="596"/>
    </location>
</feature>
<dbReference type="GO" id="GO:0005737">
    <property type="term" value="C:cytoplasm"/>
    <property type="evidence" value="ECO:0007669"/>
    <property type="project" value="TreeGrafter"/>
</dbReference>
<evidence type="ECO:0000256" key="4">
    <source>
        <dbReference type="ARBA" id="ARBA00023125"/>
    </source>
</evidence>
<dbReference type="InterPro" id="IPR042488">
    <property type="entry name" value="Rad4_BHD3_sf"/>
</dbReference>
<dbReference type="VEuPathDB" id="FungiDB:BO97DRAFT_369330"/>
<evidence type="ECO:0000256" key="1">
    <source>
        <dbReference type="ARBA" id="ARBA00004123"/>
    </source>
</evidence>
<dbReference type="GO" id="GO:0003684">
    <property type="term" value="F:damaged DNA binding"/>
    <property type="evidence" value="ECO:0007669"/>
    <property type="project" value="InterPro"/>
</dbReference>
<dbReference type="Proteomes" id="UP000248961">
    <property type="component" value="Unassembled WGS sequence"/>
</dbReference>
<feature type="compositionally biased region" description="Basic and acidic residues" evidence="7">
    <location>
        <begin position="332"/>
        <end position="342"/>
    </location>
</feature>
<feature type="domain" description="Rad4 beta-hairpin" evidence="10">
    <location>
        <begin position="621"/>
        <end position="695"/>
    </location>
</feature>
<feature type="compositionally biased region" description="Basic residues" evidence="7">
    <location>
        <begin position="1"/>
        <end position="12"/>
    </location>
</feature>
<keyword evidence="5" id="KW-0234">DNA repair</keyword>
<organism evidence="11 12">
    <name type="scientific">Aspergillus homomorphus (strain CBS 101889)</name>
    <dbReference type="NCBI Taxonomy" id="1450537"/>
    <lineage>
        <taxon>Eukaryota</taxon>
        <taxon>Fungi</taxon>
        <taxon>Dikarya</taxon>
        <taxon>Ascomycota</taxon>
        <taxon>Pezizomycotina</taxon>
        <taxon>Eurotiomycetes</taxon>
        <taxon>Eurotiomycetidae</taxon>
        <taxon>Eurotiales</taxon>
        <taxon>Aspergillaceae</taxon>
        <taxon>Aspergillus</taxon>
        <taxon>Aspergillus subgen. Circumdati</taxon>
    </lineage>
</organism>
<keyword evidence="3" id="KW-0227">DNA damage</keyword>
<dbReference type="Pfam" id="PF10404">
    <property type="entry name" value="BHD_2"/>
    <property type="match status" value="1"/>
</dbReference>
<dbReference type="EMBL" id="KZ824285">
    <property type="protein sequence ID" value="RAL12006.1"/>
    <property type="molecule type" value="Genomic_DNA"/>
</dbReference>
<dbReference type="SUPFAM" id="SSF54001">
    <property type="entry name" value="Cysteine proteinases"/>
    <property type="match status" value="1"/>
</dbReference>
<dbReference type="SMART" id="SM01031">
    <property type="entry name" value="BHD_2"/>
    <property type="match status" value="1"/>
</dbReference>
<dbReference type="InterPro" id="IPR018325">
    <property type="entry name" value="Rad4/PNGase_transGLS-fold"/>
</dbReference>
<evidence type="ECO:0000259" key="8">
    <source>
        <dbReference type="SMART" id="SM01030"/>
    </source>
</evidence>
<dbReference type="InterPro" id="IPR018026">
    <property type="entry name" value="DNA_repair_Rad4-like"/>
</dbReference>
<dbReference type="FunFam" id="2.20.20.110:FF:000003">
    <property type="entry name" value="Putative DNA repair protein Rad4"/>
    <property type="match status" value="1"/>
</dbReference>
<dbReference type="InterPro" id="IPR018328">
    <property type="entry name" value="Rad4_beta-hairpin_dom3"/>
</dbReference>
<proteinExistence type="inferred from homology"/>
<evidence type="ECO:0000313" key="12">
    <source>
        <dbReference type="Proteomes" id="UP000248961"/>
    </source>
</evidence>
<dbReference type="AlphaFoldDB" id="A0A395HWU6"/>
<comment type="subcellular location">
    <subcellularLocation>
        <location evidence="1">Nucleus</location>
    </subcellularLocation>
</comment>
<evidence type="ECO:0000256" key="7">
    <source>
        <dbReference type="SAM" id="MobiDB-lite"/>
    </source>
</evidence>
<feature type="compositionally biased region" description="Acidic residues" evidence="7">
    <location>
        <begin position="102"/>
        <end position="112"/>
    </location>
</feature>
<feature type="compositionally biased region" description="Polar residues" evidence="7">
    <location>
        <begin position="13"/>
        <end position="22"/>
    </location>
</feature>
<protein>
    <submittedName>
        <fullName evidence="11">Rad4-domain-containing protein</fullName>
    </submittedName>
</protein>
<gene>
    <name evidence="11" type="ORF">BO97DRAFT_369330</name>
</gene>
<feature type="domain" description="Rad4 beta-hairpin" evidence="9">
    <location>
        <begin position="554"/>
        <end position="614"/>
    </location>
</feature>
<dbReference type="InterPro" id="IPR004583">
    <property type="entry name" value="DNA_repair_Rad4"/>
</dbReference>
<evidence type="ECO:0000259" key="10">
    <source>
        <dbReference type="SMART" id="SM01032"/>
    </source>
</evidence>
<feature type="region of interest" description="Disordered" evidence="7">
    <location>
        <begin position="332"/>
        <end position="372"/>
    </location>
</feature>
<name>A0A395HWU6_ASPHC</name>
<feature type="region of interest" description="Disordered" evidence="7">
    <location>
        <begin position="737"/>
        <end position="964"/>
    </location>
</feature>